<dbReference type="PANTHER" id="PTHR46481">
    <property type="entry name" value="ZINC FINGER BED DOMAIN-CONTAINING PROTEIN 4"/>
    <property type="match status" value="1"/>
</dbReference>
<evidence type="ECO:0000256" key="1">
    <source>
        <dbReference type="ARBA" id="ARBA00004123"/>
    </source>
</evidence>
<dbReference type="PROSITE" id="PS50808">
    <property type="entry name" value="ZF_BED"/>
    <property type="match status" value="1"/>
</dbReference>
<evidence type="ECO:0000313" key="13">
    <source>
        <dbReference type="Proteomes" id="UP000814243"/>
    </source>
</evidence>
<proteinExistence type="predicted"/>
<organism evidence="12 13">
    <name type="scientific">Spodoptera exigua</name>
    <name type="common">Beet armyworm</name>
    <name type="synonym">Noctua fulgens</name>
    <dbReference type="NCBI Taxonomy" id="7107"/>
    <lineage>
        <taxon>Eukaryota</taxon>
        <taxon>Metazoa</taxon>
        <taxon>Ecdysozoa</taxon>
        <taxon>Arthropoda</taxon>
        <taxon>Hexapoda</taxon>
        <taxon>Insecta</taxon>
        <taxon>Pterygota</taxon>
        <taxon>Neoptera</taxon>
        <taxon>Endopterygota</taxon>
        <taxon>Lepidoptera</taxon>
        <taxon>Glossata</taxon>
        <taxon>Ditrysia</taxon>
        <taxon>Noctuoidea</taxon>
        <taxon>Noctuidae</taxon>
        <taxon>Amphipyrinae</taxon>
        <taxon>Spodoptera</taxon>
    </lineage>
</organism>
<dbReference type="InterPro" id="IPR052035">
    <property type="entry name" value="ZnF_BED_domain_contain"/>
</dbReference>
<comment type="caution">
    <text evidence="12">The sequence shown here is derived from an EMBL/GenBank/DDBJ whole genome shotgun (WGS) entry which is preliminary data.</text>
</comment>
<dbReference type="AlphaFoldDB" id="A0A922SEN2"/>
<keyword evidence="7" id="KW-0804">Transcription</keyword>
<dbReference type="GO" id="GO:0046983">
    <property type="term" value="F:protein dimerization activity"/>
    <property type="evidence" value="ECO:0007669"/>
    <property type="project" value="InterPro"/>
</dbReference>
<keyword evidence="4" id="KW-0862">Zinc</keyword>
<accession>A0A922SEN2</accession>
<evidence type="ECO:0000256" key="10">
    <source>
        <dbReference type="SAM" id="MobiDB-lite"/>
    </source>
</evidence>
<evidence type="ECO:0000256" key="6">
    <source>
        <dbReference type="ARBA" id="ARBA00023125"/>
    </source>
</evidence>
<evidence type="ECO:0000256" key="2">
    <source>
        <dbReference type="ARBA" id="ARBA00022723"/>
    </source>
</evidence>
<evidence type="ECO:0000259" key="11">
    <source>
        <dbReference type="PROSITE" id="PS50808"/>
    </source>
</evidence>
<dbReference type="Gene3D" id="1.10.10.1070">
    <property type="entry name" value="Zinc finger, BED domain-containing"/>
    <property type="match status" value="1"/>
</dbReference>
<dbReference type="GO" id="GO:0009791">
    <property type="term" value="P:post-embryonic development"/>
    <property type="evidence" value="ECO:0007669"/>
    <property type="project" value="UniProtKB-ARBA"/>
</dbReference>
<protein>
    <recommendedName>
        <fullName evidence="11">BED-type domain-containing protein</fullName>
    </recommendedName>
</protein>
<evidence type="ECO:0000256" key="4">
    <source>
        <dbReference type="ARBA" id="ARBA00022833"/>
    </source>
</evidence>
<evidence type="ECO:0000256" key="3">
    <source>
        <dbReference type="ARBA" id="ARBA00022771"/>
    </source>
</evidence>
<dbReference type="SUPFAM" id="SSF140996">
    <property type="entry name" value="Hermes dimerisation domain"/>
    <property type="match status" value="1"/>
</dbReference>
<dbReference type="Proteomes" id="UP000814243">
    <property type="component" value="Unassembled WGS sequence"/>
</dbReference>
<feature type="domain" description="BED-type" evidence="11">
    <location>
        <begin position="4"/>
        <end position="56"/>
    </location>
</feature>
<comment type="subcellular location">
    <subcellularLocation>
        <location evidence="1">Nucleus</location>
    </subcellularLocation>
</comment>
<keyword evidence="2" id="KW-0479">Metal-binding</keyword>
<feature type="region of interest" description="Disordered" evidence="10">
    <location>
        <begin position="82"/>
        <end position="114"/>
    </location>
</feature>
<keyword evidence="5" id="KW-0805">Transcription regulation</keyword>
<dbReference type="GO" id="GO:0003677">
    <property type="term" value="F:DNA binding"/>
    <property type="evidence" value="ECO:0007669"/>
    <property type="project" value="UniProtKB-KW"/>
</dbReference>
<dbReference type="InterPro" id="IPR036236">
    <property type="entry name" value="Znf_C2H2_sf"/>
</dbReference>
<evidence type="ECO:0000256" key="5">
    <source>
        <dbReference type="ARBA" id="ARBA00023015"/>
    </source>
</evidence>
<evidence type="ECO:0000256" key="8">
    <source>
        <dbReference type="ARBA" id="ARBA00023242"/>
    </source>
</evidence>
<dbReference type="InterPro" id="IPR008906">
    <property type="entry name" value="HATC_C_dom"/>
</dbReference>
<evidence type="ECO:0000256" key="9">
    <source>
        <dbReference type="PROSITE-ProRule" id="PRU00027"/>
    </source>
</evidence>
<gene>
    <name evidence="12" type="ORF">HF086_008263</name>
</gene>
<dbReference type="SUPFAM" id="SSF53098">
    <property type="entry name" value="Ribonuclease H-like"/>
    <property type="match status" value="1"/>
</dbReference>
<dbReference type="PANTHER" id="PTHR46481:SF10">
    <property type="entry name" value="ZINC FINGER BED DOMAIN-CONTAINING PROTEIN 39"/>
    <property type="match status" value="1"/>
</dbReference>
<dbReference type="GO" id="GO:0005634">
    <property type="term" value="C:nucleus"/>
    <property type="evidence" value="ECO:0007669"/>
    <property type="project" value="UniProtKB-SubCell"/>
</dbReference>
<dbReference type="EMBL" id="JACEFF010000610">
    <property type="protein sequence ID" value="KAH9634429.1"/>
    <property type="molecule type" value="Genomic_DNA"/>
</dbReference>
<dbReference type="SMART" id="SM00614">
    <property type="entry name" value="ZnF_BED"/>
    <property type="match status" value="1"/>
</dbReference>
<dbReference type="Pfam" id="PF02892">
    <property type="entry name" value="zf-BED"/>
    <property type="match status" value="1"/>
</dbReference>
<name>A0A922SEN2_SPOEX</name>
<dbReference type="SUPFAM" id="SSF57667">
    <property type="entry name" value="beta-beta-alpha zinc fingers"/>
    <property type="match status" value="1"/>
</dbReference>
<reference evidence="12" key="1">
    <citation type="journal article" date="2021" name="G3 (Bethesda)">
        <title>Genome and transcriptome analysis of the beet armyworm Spodoptera exigua reveals targets for pest control. .</title>
        <authorList>
            <person name="Simon S."/>
            <person name="Breeschoten T."/>
            <person name="Jansen H.J."/>
            <person name="Dirks R.P."/>
            <person name="Schranz M.E."/>
            <person name="Ros V.I.D."/>
        </authorList>
    </citation>
    <scope>NUCLEOTIDE SEQUENCE</scope>
    <source>
        <strain evidence="12">TB_SE_WUR_2020</strain>
    </source>
</reference>
<keyword evidence="3 9" id="KW-0863">Zinc-finger</keyword>
<evidence type="ECO:0000313" key="12">
    <source>
        <dbReference type="EMBL" id="KAH9634429.1"/>
    </source>
</evidence>
<keyword evidence="8" id="KW-0539">Nucleus</keyword>
<dbReference type="Pfam" id="PF05699">
    <property type="entry name" value="Dimer_Tnp_hAT"/>
    <property type="match status" value="1"/>
</dbReference>
<dbReference type="GO" id="GO:0008270">
    <property type="term" value="F:zinc ion binding"/>
    <property type="evidence" value="ECO:0007669"/>
    <property type="project" value="UniProtKB-KW"/>
</dbReference>
<dbReference type="InterPro" id="IPR003656">
    <property type="entry name" value="Znf_BED"/>
</dbReference>
<evidence type="ECO:0000256" key="7">
    <source>
        <dbReference type="ARBA" id="ARBA00023163"/>
    </source>
</evidence>
<keyword evidence="6" id="KW-0238">DNA-binding</keyword>
<sequence>MAPPKKSHVWKFFTKIEGNENLVKCKICQKQIKSCGNTSNLFSHVKNIHKAAFLDMNKENSQVLNNVNLLNIHNETITKTNEADSEPVFPSPEPLPSTSTAASKGIHVDNPVPPPLKRQKSIHESFENISAYSESGNKTLKVNNALIYMICKDNQPFTIVENDGFRNLMKVTAPHYKLPSKTTLSRWVDDKYDALSAVFKNKLKSVESITLTTDMWTETMSMRSFLGITGHFGICTEFFSITLGVYQSFDRNTSDHIAEMLLNSCSEWNIDVNKVSAVVTDNAASMIKAVDLAFGKKHIPCFAHTLNLVALNAIQHCPELQNLITKVKTIVTWFKQSNTASNELRKATEKETKLIQEVSTRWNSTYYMIERFLELRIVINEIIFRHKTAPPMLNASELSVLSSVLLVLRPLEAATKEVSGDRYCTSSKVIPLVHCLVLKIQPLQLEDSLANELKSFVLNEIEKRMGAIERVTPLAIATVLDPRYKKIHFQDALACSTAVAKIKDFMKNTTQNIEMSESDSDQSEKLEESFSLWDNHHKLVSKSWKSSQSDDAISDELSMYLRSPVVGRLNENPLEIWQDLKIQFPMLYKIAFKYLTIVGTSVPSERLFSKAAQIVNQQRNRMKGKRLSKLLFLQSLSKEHWF</sequence>
<dbReference type="InterPro" id="IPR012337">
    <property type="entry name" value="RNaseH-like_sf"/>
</dbReference>